<keyword evidence="3" id="KW-1185">Reference proteome</keyword>
<dbReference type="Proteomes" id="UP000766550">
    <property type="component" value="Unassembled WGS sequence"/>
</dbReference>
<feature type="region of interest" description="Disordered" evidence="1">
    <location>
        <begin position="410"/>
        <end position="522"/>
    </location>
</feature>
<feature type="compositionally biased region" description="Acidic residues" evidence="1">
    <location>
        <begin position="411"/>
        <end position="427"/>
    </location>
</feature>
<proteinExistence type="predicted"/>
<feature type="compositionally biased region" description="Low complexity" evidence="1">
    <location>
        <begin position="474"/>
        <end position="498"/>
    </location>
</feature>
<evidence type="ECO:0000313" key="3">
    <source>
        <dbReference type="Proteomes" id="UP000766550"/>
    </source>
</evidence>
<feature type="compositionally biased region" description="Basic and acidic residues" evidence="1">
    <location>
        <begin position="446"/>
        <end position="468"/>
    </location>
</feature>
<dbReference type="OrthoDB" id="98274at2157"/>
<accession>A0A8J7Y674</accession>
<dbReference type="PROSITE" id="PS51318">
    <property type="entry name" value="TAT"/>
    <property type="match status" value="1"/>
</dbReference>
<dbReference type="RefSeq" id="WP_162318295.1">
    <property type="nucleotide sequence ID" value="NZ_JAHQXF010000002.1"/>
</dbReference>
<feature type="compositionally biased region" description="Low complexity" evidence="1">
    <location>
        <begin position="428"/>
        <end position="439"/>
    </location>
</feature>
<evidence type="ECO:0000313" key="2">
    <source>
        <dbReference type="EMBL" id="MBV0925470.1"/>
    </source>
</evidence>
<gene>
    <name evidence="2" type="ORF">KTS45_14780</name>
</gene>
<name>A0A8J7Y674_9EURY</name>
<dbReference type="InterPro" id="IPR006311">
    <property type="entry name" value="TAT_signal"/>
</dbReference>
<reference evidence="2 3" key="1">
    <citation type="submission" date="2021-06" db="EMBL/GenBank/DDBJ databases">
        <title>New haloarchaea isolates fom saline soil.</title>
        <authorList>
            <person name="Duran-Viseras A."/>
            <person name="Sanchez-Porro C.S."/>
            <person name="Ventosa A."/>
        </authorList>
    </citation>
    <scope>NUCLEOTIDE SEQUENCE [LARGE SCALE GENOMIC DNA]</scope>
    <source>
        <strain evidence="2 3">JCM 183640</strain>
    </source>
</reference>
<dbReference type="EMBL" id="JAHQXF010000002">
    <property type="protein sequence ID" value="MBV0925470.1"/>
    <property type="molecule type" value="Genomic_DNA"/>
</dbReference>
<dbReference type="AlphaFoldDB" id="A0A8J7Y674"/>
<dbReference type="PANTHER" id="PTHR42754">
    <property type="entry name" value="ENDOGLUCANASE"/>
    <property type="match status" value="1"/>
</dbReference>
<sequence length="522" mass="54070">MSQDSPPARIGRRTFVTGLAAAGAALVGGTAASATATRTESGSGPAVAWERNYSDEAYDVHLTAATQTADGGYALAGTGAPAGSDGAQYGIVKAAADGSTEWVAFVDDGDPETNDVSLCDIVQTADGGVVVVGYATNPTNGGDDLVGGKVAEAAKVTASGDVAWVVQHDAFEDDESADLDAGNSDDSLFLTATATDDGGFLAGGTFEGSAWLAKLDGSGSIAWEQNYDGFSVEWVRPRDGGYHAAVDADDTCAGLVLDSAGEVQRRVTLGIDYGATPYNHEFALTSDGGYAYTGRDEGREDMVLGKLDGSGARTWRAEFDGPAGDTDFGKHVLETEDGGYAVAGYMSVDTAAEYAPTVVRTDGDGTEQWRYLFTESEADGVADVLQTEDGGYAVLLASGTNTLVKLTAGTDAEEETTQESTETETQEPTETATQESTETATEEPTETTREPTETRTQEPTETRTKESTDTATQTSESTATDAPTDTSDGTSGDASTETATRRTATDAPTESGSDDDSFRCML</sequence>
<evidence type="ECO:0000256" key="1">
    <source>
        <dbReference type="SAM" id="MobiDB-lite"/>
    </source>
</evidence>
<protein>
    <submittedName>
        <fullName evidence="2">Uncharacterized protein</fullName>
    </submittedName>
</protein>
<dbReference type="PANTHER" id="PTHR42754:SF1">
    <property type="entry name" value="LIPOPROTEIN"/>
    <property type="match status" value="1"/>
</dbReference>
<comment type="caution">
    <text evidence="2">The sequence shown here is derived from an EMBL/GenBank/DDBJ whole genome shotgun (WGS) entry which is preliminary data.</text>
</comment>
<organism evidence="2 3">
    <name type="scientific">Haloarcula limicola</name>
    <dbReference type="NCBI Taxonomy" id="1429915"/>
    <lineage>
        <taxon>Archaea</taxon>
        <taxon>Methanobacteriati</taxon>
        <taxon>Methanobacteriota</taxon>
        <taxon>Stenosarchaea group</taxon>
        <taxon>Halobacteria</taxon>
        <taxon>Halobacteriales</taxon>
        <taxon>Haloarculaceae</taxon>
        <taxon>Haloarcula</taxon>
    </lineage>
</organism>